<dbReference type="PANTHER" id="PTHR43823">
    <property type="entry name" value="SPORULATION PROTEIN YKVU"/>
    <property type="match status" value="1"/>
</dbReference>
<dbReference type="PANTHER" id="PTHR43823:SF3">
    <property type="entry name" value="MULTIDRUG EXPORT PROTEIN MEPA"/>
    <property type="match status" value="1"/>
</dbReference>
<feature type="transmembrane region" description="Helical" evidence="11">
    <location>
        <begin position="74"/>
        <end position="101"/>
    </location>
</feature>
<comment type="similarity">
    <text evidence="2">Belongs to the multi antimicrobial extrusion (MATE) (TC 2.A.66.1) family. MepA subfamily.</text>
</comment>
<feature type="transmembrane region" description="Helical" evidence="11">
    <location>
        <begin position="411"/>
        <end position="429"/>
    </location>
</feature>
<dbReference type="GO" id="GO:0005886">
    <property type="term" value="C:plasma membrane"/>
    <property type="evidence" value="ECO:0007669"/>
    <property type="project" value="UniProtKB-SubCell"/>
</dbReference>
<dbReference type="InterPro" id="IPR045070">
    <property type="entry name" value="MATE_MepA-like"/>
</dbReference>
<dbReference type="GO" id="GO:0042910">
    <property type="term" value="F:xenobiotic transmembrane transporter activity"/>
    <property type="evidence" value="ECO:0007669"/>
    <property type="project" value="InterPro"/>
</dbReference>
<evidence type="ECO:0000256" key="9">
    <source>
        <dbReference type="ARBA" id="ARBA00023251"/>
    </source>
</evidence>
<feature type="transmembrane region" description="Helical" evidence="11">
    <location>
        <begin position="35"/>
        <end position="54"/>
    </location>
</feature>
<feature type="transmembrane region" description="Helical" evidence="11">
    <location>
        <begin position="210"/>
        <end position="234"/>
    </location>
</feature>
<dbReference type="InterPro" id="IPR051327">
    <property type="entry name" value="MATE_MepA_subfamily"/>
</dbReference>
<evidence type="ECO:0000256" key="6">
    <source>
        <dbReference type="ARBA" id="ARBA00022692"/>
    </source>
</evidence>
<dbReference type="Proteomes" id="UP000095546">
    <property type="component" value="Unassembled WGS sequence"/>
</dbReference>
<dbReference type="InterPro" id="IPR048279">
    <property type="entry name" value="MdtK-like"/>
</dbReference>
<dbReference type="eggNOG" id="COG0534">
    <property type="taxonomic scope" value="Bacteria"/>
</dbReference>
<dbReference type="AlphaFoldDB" id="A0A173X9W3"/>
<sequence>MTTTTTRDRQAAQTARTKRAEQASPLARHFTLGSLLRFAAPSIGMMIIISLYTVTDGIFIGRFAGSDALAASNIVYPVINLVLGLAIMLASGGSALVAKNLGEGKTAAARRRFTLITVTAIALASALAILAVAAGDGLLFLLGASPELLADCRSYLYALLPFFPFAALMILFNAFFIVDGRPMQGFRVSVLAGLTNAGLDYLFLAHLGLGVFGAGLATGIADLLSAVIGLTYFWRSSRTLRFTKPQLEWRALGQAMYNGSSELVTQLSVGITTFLFNILTFRYAGADGVAAISVILYAEMLLTAIYMGFTNGVAPVFSYQFGARDFGELRRLVRLSLMAIAGGALLSFGLSRLLAAPLISLFLPQGGHVYELTHQGFLLFSLSFLLCGFNLFISGFFTAISDGRTSALMSFARNLLGIVIFLLTLPHLFGLRGVWLAVPAADITALIFGLFLLVARMRDFSARALYHHRHHTPGRVSRETSYRAD</sequence>
<protein>
    <recommendedName>
        <fullName evidence="3">Multidrug export protein MepA</fullName>
    </recommendedName>
</protein>
<dbReference type="InterPro" id="IPR002528">
    <property type="entry name" value="MATE_fam"/>
</dbReference>
<evidence type="ECO:0000256" key="7">
    <source>
        <dbReference type="ARBA" id="ARBA00022989"/>
    </source>
</evidence>
<keyword evidence="5" id="KW-1003">Cell membrane</keyword>
<dbReference type="CDD" id="cd13143">
    <property type="entry name" value="MATE_MepA_like"/>
    <property type="match status" value="1"/>
</dbReference>
<evidence type="ECO:0000313" key="13">
    <source>
        <dbReference type="Proteomes" id="UP000095546"/>
    </source>
</evidence>
<dbReference type="GO" id="GO:0046677">
    <property type="term" value="P:response to antibiotic"/>
    <property type="evidence" value="ECO:0007669"/>
    <property type="project" value="UniProtKB-KW"/>
</dbReference>
<feature type="transmembrane region" description="Helical" evidence="11">
    <location>
        <begin position="185"/>
        <end position="204"/>
    </location>
</feature>
<evidence type="ECO:0000256" key="1">
    <source>
        <dbReference type="ARBA" id="ARBA00004651"/>
    </source>
</evidence>
<gene>
    <name evidence="12" type="primary">mepA_2</name>
    <name evidence="12" type="ORF">ERS852385_00546</name>
</gene>
<dbReference type="Pfam" id="PF01554">
    <property type="entry name" value="MatE"/>
    <property type="match status" value="2"/>
</dbReference>
<keyword evidence="4" id="KW-0813">Transport</keyword>
<name>A0A173X9W3_9FIRM</name>
<keyword evidence="9" id="KW-0046">Antibiotic resistance</keyword>
<keyword evidence="8 11" id="KW-0472">Membrane</keyword>
<feature type="transmembrane region" description="Helical" evidence="11">
    <location>
        <begin position="155"/>
        <end position="178"/>
    </location>
</feature>
<dbReference type="PIRSF" id="PIRSF006603">
    <property type="entry name" value="DinF"/>
    <property type="match status" value="1"/>
</dbReference>
<feature type="compositionally biased region" description="Basic and acidic residues" evidence="10">
    <location>
        <begin position="1"/>
        <end position="10"/>
    </location>
</feature>
<evidence type="ECO:0000256" key="3">
    <source>
        <dbReference type="ARBA" id="ARBA00022106"/>
    </source>
</evidence>
<comment type="subcellular location">
    <subcellularLocation>
        <location evidence="1">Cell membrane</location>
        <topology evidence="1">Multi-pass membrane protein</topology>
    </subcellularLocation>
</comment>
<evidence type="ECO:0000256" key="5">
    <source>
        <dbReference type="ARBA" id="ARBA00022475"/>
    </source>
</evidence>
<feature type="transmembrane region" description="Helical" evidence="11">
    <location>
        <begin position="335"/>
        <end position="356"/>
    </location>
</feature>
<feature type="transmembrane region" description="Helical" evidence="11">
    <location>
        <begin position="376"/>
        <end position="399"/>
    </location>
</feature>
<dbReference type="GO" id="GO:0015297">
    <property type="term" value="F:antiporter activity"/>
    <property type="evidence" value="ECO:0007669"/>
    <property type="project" value="InterPro"/>
</dbReference>
<feature type="region of interest" description="Disordered" evidence="10">
    <location>
        <begin position="1"/>
        <end position="22"/>
    </location>
</feature>
<evidence type="ECO:0000256" key="10">
    <source>
        <dbReference type="SAM" id="MobiDB-lite"/>
    </source>
</evidence>
<dbReference type="RefSeq" id="WP_244881848.1">
    <property type="nucleotide sequence ID" value="NZ_CABIWZ010000002.1"/>
</dbReference>
<evidence type="ECO:0000256" key="11">
    <source>
        <dbReference type="SAM" id="Phobius"/>
    </source>
</evidence>
<keyword evidence="13" id="KW-1185">Reference proteome</keyword>
<accession>A0A173X9W3</accession>
<dbReference type="EMBL" id="CYYU01000002">
    <property type="protein sequence ID" value="CUN48531.1"/>
    <property type="molecule type" value="Genomic_DNA"/>
</dbReference>
<feature type="transmembrane region" description="Helical" evidence="11">
    <location>
        <begin position="263"/>
        <end position="284"/>
    </location>
</feature>
<proteinExistence type="inferred from homology"/>
<organism evidence="12 13">
    <name type="scientific">Mitsuokella jalaludinii</name>
    <dbReference type="NCBI Taxonomy" id="187979"/>
    <lineage>
        <taxon>Bacteria</taxon>
        <taxon>Bacillati</taxon>
        <taxon>Bacillota</taxon>
        <taxon>Negativicutes</taxon>
        <taxon>Selenomonadales</taxon>
        <taxon>Selenomonadaceae</taxon>
        <taxon>Mitsuokella</taxon>
    </lineage>
</organism>
<keyword evidence="6 11" id="KW-0812">Transmembrane</keyword>
<evidence type="ECO:0000313" key="12">
    <source>
        <dbReference type="EMBL" id="CUN48531.1"/>
    </source>
</evidence>
<feature type="transmembrane region" description="Helical" evidence="11">
    <location>
        <begin position="290"/>
        <end position="314"/>
    </location>
</feature>
<dbReference type="STRING" id="187979.ERS852385_00546"/>
<feature type="transmembrane region" description="Helical" evidence="11">
    <location>
        <begin position="435"/>
        <end position="455"/>
    </location>
</feature>
<evidence type="ECO:0000256" key="8">
    <source>
        <dbReference type="ARBA" id="ARBA00023136"/>
    </source>
</evidence>
<reference evidence="12 13" key="1">
    <citation type="submission" date="2015-09" db="EMBL/GenBank/DDBJ databases">
        <authorList>
            <consortium name="Pathogen Informatics"/>
        </authorList>
    </citation>
    <scope>NUCLEOTIDE SEQUENCE [LARGE SCALE GENOMIC DNA]</scope>
    <source>
        <strain evidence="12 13">2789STDY5608828</strain>
    </source>
</reference>
<feature type="transmembrane region" description="Helical" evidence="11">
    <location>
        <begin position="113"/>
        <end position="135"/>
    </location>
</feature>
<evidence type="ECO:0000256" key="4">
    <source>
        <dbReference type="ARBA" id="ARBA00022448"/>
    </source>
</evidence>
<evidence type="ECO:0000256" key="2">
    <source>
        <dbReference type="ARBA" id="ARBA00008417"/>
    </source>
</evidence>
<keyword evidence="7 11" id="KW-1133">Transmembrane helix</keyword>